<sequence>MAVLAALGLLLPLTSCSTGGSGTRDEGPARSGPVGSTTPTADPSASPSPKSVDAVRLVKEDPKVSQAVKRDLKPCVADEYPVDVSYGNLTGASSSDVVVNVLTCGDAVGIGSYVYRPTGGAYENVFTDEQPPVYAEIDRGDLVLSKQLYEEGSSQSDPSGEEVITYRWSSDRFAEQDRTRNNYSKTVSGASAAPDDD</sequence>
<reference evidence="3 4" key="1">
    <citation type="submission" date="2015-12" db="EMBL/GenBank/DDBJ databases">
        <title>Draft genome sequence of Streptomyces silvensis ATCC 53525, a producer of novel hormone antagonists.</title>
        <authorList>
            <person name="Johnston C.W."/>
            <person name="Li Y."/>
            <person name="Magarvey N.A."/>
        </authorList>
    </citation>
    <scope>NUCLEOTIDE SEQUENCE [LARGE SCALE GENOMIC DNA]</scope>
    <source>
        <strain evidence="3 4">ATCC 53525</strain>
    </source>
</reference>
<feature type="signal peptide" evidence="2">
    <location>
        <begin position="1"/>
        <end position="17"/>
    </location>
</feature>
<evidence type="ECO:0000313" key="3">
    <source>
        <dbReference type="EMBL" id="KUF15588.1"/>
    </source>
</evidence>
<evidence type="ECO:0000256" key="2">
    <source>
        <dbReference type="SAM" id="SignalP"/>
    </source>
</evidence>
<accession>A0A0W7WYE2</accession>
<gene>
    <name evidence="3" type="ORF">AT728_26485</name>
</gene>
<feature type="compositionally biased region" description="Low complexity" evidence="1">
    <location>
        <begin position="36"/>
        <end position="54"/>
    </location>
</feature>
<feature type="region of interest" description="Disordered" evidence="1">
    <location>
        <begin position="177"/>
        <end position="197"/>
    </location>
</feature>
<evidence type="ECO:0008006" key="5">
    <source>
        <dbReference type="Google" id="ProtNLM"/>
    </source>
</evidence>
<organism evidence="3 4">
    <name type="scientific">Streptomyces silvensis</name>
    <dbReference type="NCBI Taxonomy" id="1765722"/>
    <lineage>
        <taxon>Bacteria</taxon>
        <taxon>Bacillati</taxon>
        <taxon>Actinomycetota</taxon>
        <taxon>Actinomycetes</taxon>
        <taxon>Kitasatosporales</taxon>
        <taxon>Streptomycetaceae</taxon>
        <taxon>Streptomyces</taxon>
    </lineage>
</organism>
<dbReference type="OrthoDB" id="3824278at2"/>
<feature type="region of interest" description="Disordered" evidence="1">
    <location>
        <begin position="13"/>
        <end position="54"/>
    </location>
</feature>
<dbReference type="Proteomes" id="UP000054804">
    <property type="component" value="Unassembled WGS sequence"/>
</dbReference>
<dbReference type="AlphaFoldDB" id="A0A0W7WYE2"/>
<protein>
    <recommendedName>
        <fullName evidence="5">Lipoprotein CseA</fullName>
    </recommendedName>
</protein>
<dbReference type="EMBL" id="LOCL01000044">
    <property type="protein sequence ID" value="KUF15588.1"/>
    <property type="molecule type" value="Genomic_DNA"/>
</dbReference>
<comment type="caution">
    <text evidence="3">The sequence shown here is derived from an EMBL/GenBank/DDBJ whole genome shotgun (WGS) entry which is preliminary data.</text>
</comment>
<keyword evidence="2" id="KW-0732">Signal</keyword>
<keyword evidence="4" id="KW-1185">Reference proteome</keyword>
<name>A0A0W7WYE2_9ACTN</name>
<proteinExistence type="predicted"/>
<evidence type="ECO:0000256" key="1">
    <source>
        <dbReference type="SAM" id="MobiDB-lite"/>
    </source>
</evidence>
<dbReference type="STRING" id="1765722.AT728_26485"/>
<feature type="chain" id="PRO_5038639135" description="Lipoprotein CseA" evidence="2">
    <location>
        <begin position="18"/>
        <end position="197"/>
    </location>
</feature>
<evidence type="ECO:0000313" key="4">
    <source>
        <dbReference type="Proteomes" id="UP000054804"/>
    </source>
</evidence>